<protein>
    <submittedName>
        <fullName evidence="1">Uncharacterized protein</fullName>
    </submittedName>
</protein>
<evidence type="ECO:0000313" key="2">
    <source>
        <dbReference type="Proteomes" id="UP000325218"/>
    </source>
</evidence>
<sequence>MSKHIQAYFKTEDQAEGARTSLLPYETEQVEVGSLDRTIGRNSNILVPLLPLNGSGVNTGGTYGSVGVPGTVSAQGVVPVVAMTDRTDDNETAGGERTQAEAAEPDPVVDVAHADDGDYEDLKVVLTAKVRDSDYDAIVRKLRMQGAYVEHLD</sequence>
<dbReference type="EMBL" id="VSDO01000002">
    <property type="protein sequence ID" value="TYA12670.1"/>
    <property type="molecule type" value="Genomic_DNA"/>
</dbReference>
<evidence type="ECO:0000313" key="1">
    <source>
        <dbReference type="EMBL" id="TYA12670.1"/>
    </source>
</evidence>
<organism evidence="1 2">
    <name type="scientific">Paenibacillus faecis</name>
    <dbReference type="NCBI Taxonomy" id="862114"/>
    <lineage>
        <taxon>Bacteria</taxon>
        <taxon>Bacillati</taxon>
        <taxon>Bacillota</taxon>
        <taxon>Bacilli</taxon>
        <taxon>Bacillales</taxon>
        <taxon>Paenibacillaceae</taxon>
        <taxon>Paenibacillus</taxon>
    </lineage>
</organism>
<gene>
    <name evidence="1" type="ORF">FRY98_08090</name>
</gene>
<dbReference type="OrthoDB" id="2607182at2"/>
<comment type="caution">
    <text evidence="1">The sequence shown here is derived from an EMBL/GenBank/DDBJ whole genome shotgun (WGS) entry which is preliminary data.</text>
</comment>
<dbReference type="Proteomes" id="UP000325218">
    <property type="component" value="Unassembled WGS sequence"/>
</dbReference>
<accession>A0A5D0CSN6</accession>
<keyword evidence="2" id="KW-1185">Reference proteome</keyword>
<dbReference type="AlphaFoldDB" id="A0A5D0CSN6"/>
<name>A0A5D0CSN6_9BACL</name>
<reference evidence="1 2" key="1">
    <citation type="submission" date="2019-08" db="EMBL/GenBank/DDBJ databases">
        <title>Genome sequencing of Paenibacillus faecis DSM 23593(T).</title>
        <authorList>
            <person name="Kook J.-K."/>
            <person name="Park S.-N."/>
            <person name="Lim Y.K."/>
        </authorList>
    </citation>
    <scope>NUCLEOTIDE SEQUENCE [LARGE SCALE GENOMIC DNA]</scope>
    <source>
        <strain evidence="1 2">DSM 23593</strain>
    </source>
</reference>
<dbReference type="RefSeq" id="WP_148451272.1">
    <property type="nucleotide sequence ID" value="NZ_VSDO01000002.1"/>
</dbReference>
<proteinExistence type="predicted"/>